<accession>A0A8S5SFU7</accession>
<organism evidence="1">
    <name type="scientific">Siphoviridae sp. ct9mC1</name>
    <dbReference type="NCBI Taxonomy" id="2827794"/>
    <lineage>
        <taxon>Viruses</taxon>
        <taxon>Duplodnaviria</taxon>
        <taxon>Heunggongvirae</taxon>
        <taxon>Uroviricota</taxon>
        <taxon>Caudoviricetes</taxon>
    </lineage>
</organism>
<dbReference type="Gene3D" id="3.30.870.10">
    <property type="entry name" value="Endonuclease Chain A"/>
    <property type="match status" value="1"/>
</dbReference>
<evidence type="ECO:0000313" key="1">
    <source>
        <dbReference type="EMBL" id="DAF49498.1"/>
    </source>
</evidence>
<proteinExistence type="predicted"/>
<reference evidence="1" key="1">
    <citation type="journal article" date="2021" name="Proc. Natl. Acad. Sci. U.S.A.">
        <title>A Catalog of Tens of Thousands of Viruses from Human Metagenomes Reveals Hidden Associations with Chronic Diseases.</title>
        <authorList>
            <person name="Tisza M.J."/>
            <person name="Buck C.B."/>
        </authorList>
    </citation>
    <scope>NUCLEOTIDE SEQUENCE</scope>
    <source>
        <strain evidence="1">Ct9mC1</strain>
    </source>
</reference>
<name>A0A8S5SFU7_9CAUD</name>
<dbReference type="CDD" id="cd09117">
    <property type="entry name" value="PLDc_Bfil_DEXD_like"/>
    <property type="match status" value="1"/>
</dbReference>
<evidence type="ECO:0008006" key="2">
    <source>
        <dbReference type="Google" id="ProtNLM"/>
    </source>
</evidence>
<dbReference type="EMBL" id="BK032583">
    <property type="protein sequence ID" value="DAF49498.1"/>
    <property type="molecule type" value="Genomic_DNA"/>
</dbReference>
<protein>
    <recommendedName>
        <fullName evidence="2">Phospholipase D-like domain-containing protein</fullName>
    </recommendedName>
</protein>
<sequence>MAYYTYLQPTDQPTGVFRLLDWLESNFCNDDYQDFRCLVAFAKIKPFYKLHPSLQLWNSKGKSSEAVIGIDHKGTSFQALQYVLANFDCVNILHVNYSTFHPKLYIFSGPTKATAYYGSSNFTSGGLETNFEGGIIIDFTFPTDQNEFDKFFKSYNSVATLSGSCITKLTPSFLNTLNEHGLLLDETKTAKAPHSSTPANTSSNTAASSLPLFSGIHVKPARSIPKNVMASAASSAGIILTSPQKGSSHPSVSSIGITSNSAIPIAPTIIPVITNGLVIQVTPHYNGEILLSKIAVDQNPTFFGYPFTGMTVPKKAGNPTYPQRVPDPIVNIYVYDNTGALVNTATNYPLNTIYYAKKSEIRITITPSILSALNVAAITTNYPILVMTTSTIIGCDYELSFYAPGSAIYNDYLSVCNQSLPSGGKPISRKMGWL</sequence>